<reference evidence="1 2" key="1">
    <citation type="submission" date="2019-06" db="EMBL/GenBank/DDBJ databases">
        <title>Rhodococcus spaelei sp. nov., isolated from a cave.</title>
        <authorList>
            <person name="Lee S.D."/>
        </authorList>
    </citation>
    <scope>NUCLEOTIDE SEQUENCE [LARGE SCALE GENOMIC DNA]</scope>
    <source>
        <strain evidence="1 2">C9-5</strain>
    </source>
</reference>
<dbReference type="Proteomes" id="UP000316256">
    <property type="component" value="Unassembled WGS sequence"/>
</dbReference>
<protein>
    <submittedName>
        <fullName evidence="1">Uncharacterized protein</fullName>
    </submittedName>
</protein>
<dbReference type="EMBL" id="VIGH01000002">
    <property type="protein sequence ID" value="TQF74353.1"/>
    <property type="molecule type" value="Genomic_DNA"/>
</dbReference>
<sequence>MRSDREEIPEDFTKEDADKAETMEARIIQQQSARGATLFLTPGCQVYWPAPYEVCGAIKDKYNSLGGPSSFLLWPTTNELTNPDGVGKRTQFMNGPIYWSPTGGAHPVVNSFLNRWGVYGYEAGFIGYPTTDEIVHPDGVGRRQEFQNATIYVSTPNAIGSVVRGAIRDKYNSLGGYSGTLGYPMTDEQASVQLLQPTGGTTQVFQHGMLVWNTQTNAVAIAGWQDMSQIPSAAASAPATQPSAAAGGGVTPMFQSGCPAGTTGYTGAQAAFNCVVRYQDQGGTWINLRSGKGDPNGFGQLHYKTDHQVKDRWVELLLQDSYGVPTSFNAEGTGVTANPDRYRYAQGLYTDFAGQRNYLIALQVIVDFAPTNQVSDNTQFGIVTSYCSDPNNNDNIIQFCPQLPPPYL</sequence>
<comment type="caution">
    <text evidence="1">The sequence shown here is derived from an EMBL/GenBank/DDBJ whole genome shotgun (WGS) entry which is preliminary data.</text>
</comment>
<evidence type="ECO:0000313" key="2">
    <source>
        <dbReference type="Proteomes" id="UP000316256"/>
    </source>
</evidence>
<evidence type="ECO:0000313" key="1">
    <source>
        <dbReference type="EMBL" id="TQF74353.1"/>
    </source>
</evidence>
<gene>
    <name evidence="1" type="ORF">FK531_05550</name>
</gene>
<dbReference type="AlphaFoldDB" id="A0A541BPU9"/>
<dbReference type="Pfam" id="PF08310">
    <property type="entry name" value="LGFP"/>
    <property type="match status" value="3"/>
</dbReference>
<organism evidence="1 2">
    <name type="scientific">Rhodococcus spelaei</name>
    <dbReference type="NCBI Taxonomy" id="2546320"/>
    <lineage>
        <taxon>Bacteria</taxon>
        <taxon>Bacillati</taxon>
        <taxon>Actinomycetota</taxon>
        <taxon>Actinomycetes</taxon>
        <taxon>Mycobacteriales</taxon>
        <taxon>Nocardiaceae</taxon>
        <taxon>Rhodococcus</taxon>
    </lineage>
</organism>
<dbReference type="InterPro" id="IPR013207">
    <property type="entry name" value="LGFP"/>
</dbReference>
<accession>A0A541BPU9</accession>
<name>A0A541BPU9_9NOCA</name>
<keyword evidence="2" id="KW-1185">Reference proteome</keyword>
<dbReference type="OrthoDB" id="2751008at2"/>
<proteinExistence type="predicted"/>